<gene>
    <name evidence="3" type="ORF">N1032_00360</name>
</gene>
<accession>A0ABT2GZS9</accession>
<reference evidence="3" key="1">
    <citation type="submission" date="2022-08" db="EMBL/GenBank/DDBJ databases">
        <authorList>
            <person name="Deng Y."/>
            <person name="Han X.-F."/>
            <person name="Zhang Y.-Q."/>
        </authorList>
    </citation>
    <scope>NUCLEOTIDE SEQUENCE</scope>
    <source>
        <strain evidence="3">CPCC 203386</strain>
    </source>
</reference>
<feature type="transmembrane region" description="Helical" evidence="2">
    <location>
        <begin position="7"/>
        <end position="27"/>
    </location>
</feature>
<evidence type="ECO:0000256" key="1">
    <source>
        <dbReference type="SAM" id="MobiDB-lite"/>
    </source>
</evidence>
<comment type="caution">
    <text evidence="3">The sequence shown here is derived from an EMBL/GenBank/DDBJ whole genome shotgun (WGS) entry which is preliminary data.</text>
</comment>
<feature type="transmembrane region" description="Helical" evidence="2">
    <location>
        <begin position="33"/>
        <end position="51"/>
    </location>
</feature>
<dbReference type="Proteomes" id="UP001165586">
    <property type="component" value="Unassembled WGS sequence"/>
</dbReference>
<protein>
    <submittedName>
        <fullName evidence="3">DUF4229 domain-containing protein</fullName>
    </submittedName>
</protein>
<sequence>MKPGQTWLVYTLLRLGVFAVTLTVLILLQITPWIATVIGALISLCISIIFLRKPREEASKTLYEARNNRHQAARATAQKSEDEDVEDDAVDNAK</sequence>
<name>A0ABT2GZS9_9MICO</name>
<dbReference type="RefSeq" id="WP_259536700.1">
    <property type="nucleotide sequence ID" value="NZ_JANLCJ010000001.1"/>
</dbReference>
<evidence type="ECO:0000313" key="3">
    <source>
        <dbReference type="EMBL" id="MCS5732194.1"/>
    </source>
</evidence>
<dbReference type="EMBL" id="JANLCJ010000001">
    <property type="protein sequence ID" value="MCS5732194.1"/>
    <property type="molecule type" value="Genomic_DNA"/>
</dbReference>
<keyword evidence="2" id="KW-0812">Transmembrane</keyword>
<dbReference type="InterPro" id="IPR025323">
    <property type="entry name" value="DUF4229"/>
</dbReference>
<evidence type="ECO:0000256" key="2">
    <source>
        <dbReference type="SAM" id="Phobius"/>
    </source>
</evidence>
<feature type="compositionally biased region" description="Acidic residues" evidence="1">
    <location>
        <begin position="81"/>
        <end position="94"/>
    </location>
</feature>
<proteinExistence type="predicted"/>
<organism evidence="3 4">
    <name type="scientific">Herbiconiux daphne</name>
    <dbReference type="NCBI Taxonomy" id="2970914"/>
    <lineage>
        <taxon>Bacteria</taxon>
        <taxon>Bacillati</taxon>
        <taxon>Actinomycetota</taxon>
        <taxon>Actinomycetes</taxon>
        <taxon>Micrococcales</taxon>
        <taxon>Microbacteriaceae</taxon>
        <taxon>Herbiconiux</taxon>
    </lineage>
</organism>
<evidence type="ECO:0000313" key="4">
    <source>
        <dbReference type="Proteomes" id="UP001165586"/>
    </source>
</evidence>
<keyword evidence="4" id="KW-1185">Reference proteome</keyword>
<keyword evidence="2" id="KW-0472">Membrane</keyword>
<dbReference type="Pfam" id="PF14012">
    <property type="entry name" value="DUF4229"/>
    <property type="match status" value="1"/>
</dbReference>
<feature type="region of interest" description="Disordered" evidence="1">
    <location>
        <begin position="69"/>
        <end position="94"/>
    </location>
</feature>
<keyword evidence="2" id="KW-1133">Transmembrane helix</keyword>